<dbReference type="EMBL" id="FPAS01000001">
    <property type="protein sequence ID" value="SFT39346.1"/>
    <property type="molecule type" value="Genomic_DNA"/>
</dbReference>
<keyword evidence="2" id="KW-1185">Reference proteome</keyword>
<dbReference type="STRING" id="477690.SAMN05216474_0307"/>
<reference evidence="1 2" key="1">
    <citation type="submission" date="2016-10" db="EMBL/GenBank/DDBJ databases">
        <authorList>
            <person name="de Groot N.N."/>
        </authorList>
    </citation>
    <scope>NUCLEOTIDE SEQUENCE [LARGE SCALE GENOMIC DNA]</scope>
    <source>
        <strain evidence="1 2">CGMCC 1.7005</strain>
    </source>
</reference>
<name>A0A1I6XMG2_9FLAO</name>
<evidence type="ECO:0008006" key="3">
    <source>
        <dbReference type="Google" id="ProtNLM"/>
    </source>
</evidence>
<evidence type="ECO:0000313" key="1">
    <source>
        <dbReference type="EMBL" id="SFT39346.1"/>
    </source>
</evidence>
<gene>
    <name evidence="1" type="ORF">SAMN05216474_0307</name>
</gene>
<protein>
    <recommendedName>
        <fullName evidence="3">DUF4468 domain-containing protein</fullName>
    </recommendedName>
</protein>
<proteinExistence type="predicted"/>
<accession>A0A1I6XMG2</accession>
<dbReference type="AlphaFoldDB" id="A0A1I6XMG2"/>
<dbReference type="Proteomes" id="UP000236454">
    <property type="component" value="Unassembled WGS sequence"/>
</dbReference>
<dbReference type="RefSeq" id="WP_090245570.1">
    <property type="nucleotide sequence ID" value="NZ_FPAS01000001.1"/>
</dbReference>
<evidence type="ECO:0000313" key="2">
    <source>
        <dbReference type="Proteomes" id="UP000236454"/>
    </source>
</evidence>
<organism evidence="1 2">
    <name type="scientific">Lishizhenia tianjinensis</name>
    <dbReference type="NCBI Taxonomy" id="477690"/>
    <lineage>
        <taxon>Bacteria</taxon>
        <taxon>Pseudomonadati</taxon>
        <taxon>Bacteroidota</taxon>
        <taxon>Flavobacteriia</taxon>
        <taxon>Flavobacteriales</taxon>
        <taxon>Crocinitomicaceae</taxon>
        <taxon>Lishizhenia</taxon>
    </lineage>
</organism>
<dbReference type="OrthoDB" id="1432196at2"/>
<sequence length="180" mass="20105">MKLIGGAILFVGIFLSFASQREHGEFTEHVDCNQDSCYGYYQGPEFIKGDDIAHQFSNTMSAKVGDQLKKLYKEKNYVKVDFNSLKMSTVGMGSGKVTYKLTIPFIKVSDSCAARTSFDHSGGWNHAPALSARKKQLQKALLPGENLDISPLTKTPEGLQEYWIQWRNKTTQAACAIQKK</sequence>